<protein>
    <recommendedName>
        <fullName evidence="2">ATPase AAA-type core domain-containing protein</fullName>
    </recommendedName>
</protein>
<dbReference type="GO" id="GO:0016887">
    <property type="term" value="F:ATP hydrolysis activity"/>
    <property type="evidence" value="ECO:0007669"/>
    <property type="project" value="InterPro"/>
</dbReference>
<dbReference type="Pfam" id="PF13489">
    <property type="entry name" value="Methyltransf_23"/>
    <property type="match status" value="1"/>
</dbReference>
<dbReference type="SUPFAM" id="SSF53335">
    <property type="entry name" value="S-adenosyl-L-methionine-dependent methyltransferases"/>
    <property type="match status" value="1"/>
</dbReference>
<keyword evidence="1" id="KW-0175">Coiled coil</keyword>
<dbReference type="Proteomes" id="UP000232145">
    <property type="component" value="Unassembled WGS sequence"/>
</dbReference>
<gene>
    <name evidence="3" type="ORF">CH364_09980</name>
</gene>
<evidence type="ECO:0000259" key="2">
    <source>
        <dbReference type="Pfam" id="PF13304"/>
    </source>
</evidence>
<dbReference type="InterPro" id="IPR003959">
    <property type="entry name" value="ATPase_AAA_core"/>
</dbReference>
<feature type="domain" description="ATPase AAA-type core" evidence="2">
    <location>
        <begin position="32"/>
        <end position="343"/>
    </location>
</feature>
<feature type="coiled-coil region" evidence="1">
    <location>
        <begin position="54"/>
        <end position="130"/>
    </location>
</feature>
<evidence type="ECO:0000313" key="3">
    <source>
        <dbReference type="EMBL" id="PJZ84351.1"/>
    </source>
</evidence>
<dbReference type="PANTHER" id="PTHR43581">
    <property type="entry name" value="ATP/GTP PHOSPHATASE"/>
    <property type="match status" value="1"/>
</dbReference>
<comment type="caution">
    <text evidence="3">The sequence shown here is derived from an EMBL/GenBank/DDBJ whole genome shotgun (WGS) entry which is preliminary data.</text>
</comment>
<dbReference type="InterPro" id="IPR027417">
    <property type="entry name" value="P-loop_NTPase"/>
</dbReference>
<dbReference type="Gene3D" id="3.40.50.300">
    <property type="entry name" value="P-loop containing nucleotide triphosphate hydrolases"/>
    <property type="match status" value="1"/>
</dbReference>
<reference evidence="3 4" key="1">
    <citation type="submission" date="2017-07" db="EMBL/GenBank/DDBJ databases">
        <title>Leptospira spp. isolated from tropical soils.</title>
        <authorList>
            <person name="Thibeaux R."/>
            <person name="Iraola G."/>
            <person name="Ferres I."/>
            <person name="Bierque E."/>
            <person name="Girault D."/>
            <person name="Soupe-Gilbert M.-E."/>
            <person name="Picardeau M."/>
            <person name="Goarant C."/>
        </authorList>
    </citation>
    <scope>NUCLEOTIDE SEQUENCE [LARGE SCALE GENOMIC DNA]</scope>
    <source>
        <strain evidence="3 4">FH2-B-A1</strain>
    </source>
</reference>
<dbReference type="OrthoDB" id="346285at2"/>
<organism evidence="3 4">
    <name type="scientific">Leptospira harrisiae</name>
    <dbReference type="NCBI Taxonomy" id="2023189"/>
    <lineage>
        <taxon>Bacteria</taxon>
        <taxon>Pseudomonadati</taxon>
        <taxon>Spirochaetota</taxon>
        <taxon>Spirochaetia</taxon>
        <taxon>Leptospirales</taxon>
        <taxon>Leptospiraceae</taxon>
        <taxon>Leptospira</taxon>
    </lineage>
</organism>
<dbReference type="PANTHER" id="PTHR43581:SF4">
    <property type="entry name" value="ATP_GTP PHOSPHATASE"/>
    <property type="match status" value="1"/>
</dbReference>
<dbReference type="SUPFAM" id="SSF52540">
    <property type="entry name" value="P-loop containing nucleoside triphosphate hydrolases"/>
    <property type="match status" value="1"/>
</dbReference>
<dbReference type="CDD" id="cd02440">
    <property type="entry name" value="AdoMet_MTases"/>
    <property type="match status" value="1"/>
</dbReference>
<dbReference type="GO" id="GO:0005524">
    <property type="term" value="F:ATP binding"/>
    <property type="evidence" value="ECO:0007669"/>
    <property type="project" value="InterPro"/>
</dbReference>
<proteinExistence type="predicted"/>
<dbReference type="CDD" id="cd00267">
    <property type="entry name" value="ABC_ATPase"/>
    <property type="match status" value="1"/>
</dbReference>
<accession>A0A2N0AJE8</accession>
<evidence type="ECO:0000313" key="4">
    <source>
        <dbReference type="Proteomes" id="UP000232145"/>
    </source>
</evidence>
<dbReference type="Gene3D" id="3.40.50.150">
    <property type="entry name" value="Vaccinia Virus protein VP39"/>
    <property type="match status" value="1"/>
</dbReference>
<name>A0A2N0AJE8_9LEPT</name>
<sequence length="668" mass="76803">MKISEVNINEETASIVGLKQISMKKVGNTILLAGKNGSGKTRILNLIRDQTVNLNNFFNQKQQAANQLEQIKQRIIQQPQQKQSFEQQIQAYQNAIIQYEQQISQQPQQKQSFEQQIQAYQNAIIQYEQQISQQPEQKQSFEQQILHLEKLVKTQIPIITENDEKNIIIVDFVPNKIDLEDWSNQSKENWMRKAHQATNLGVSNLHHSTLPLIQQVLDRWINSTHPKLQNSDNDIEISTNNYHRLQSIVKSFLGTEIEWDNDGYTTIFKKPIAKAQLSAGQRVLLQLCVAIYAQGGNLSNHILFMDEPENHLHPSAVIDLLDTIKKHNPNGQIWIATHSIPLLSHFDASSLWFVEEGIIKHSGKKPEEVLKSLLGNEERIQKLKDFTSLPNELARNRFAFECLCSPKVIETDSKDPQSKQLYDQLEIIWKKKETISLLDFGAGKGRMIANLADYENISPAILDYHAYDSSDSEKEHCLKNISLSYSNETNRYHNSLEDLRSKVDDHYFDVVVLSNVLHEIPHESWCETFSSIEKILKTDGFLLLIEDCRLPTGELAHKNGFIVFNTLHLKKLFEIPANEEKFIKHDARFDSIDQRGRLMAHLIPTKYLKKISSQTIRNSLLELKSSAKMEIRKIRKGEISYSNGIAHSFWTQQLANAELCLTELGELN</sequence>
<dbReference type="AlphaFoldDB" id="A0A2N0AJE8"/>
<evidence type="ECO:0000256" key="1">
    <source>
        <dbReference type="SAM" id="Coils"/>
    </source>
</evidence>
<dbReference type="InterPro" id="IPR051396">
    <property type="entry name" value="Bact_Antivir_Def_Nuclease"/>
</dbReference>
<dbReference type="Pfam" id="PF13304">
    <property type="entry name" value="AAA_21"/>
    <property type="match status" value="1"/>
</dbReference>
<dbReference type="RefSeq" id="WP_100743762.1">
    <property type="nucleotide sequence ID" value="NZ_NPDW01000002.1"/>
</dbReference>
<dbReference type="InterPro" id="IPR029063">
    <property type="entry name" value="SAM-dependent_MTases_sf"/>
</dbReference>
<keyword evidence="4" id="KW-1185">Reference proteome</keyword>
<dbReference type="EMBL" id="NPDX01000002">
    <property type="protein sequence ID" value="PJZ84351.1"/>
    <property type="molecule type" value="Genomic_DNA"/>
</dbReference>